<comment type="caution">
    <text evidence="10">The sequence shown here is derived from an EMBL/GenBank/DDBJ whole genome shotgun (WGS) entry which is preliminary data.</text>
</comment>
<dbReference type="SUPFAM" id="SSF58104">
    <property type="entry name" value="Methyl-accepting chemotaxis protein (MCP) signaling domain"/>
    <property type="match status" value="1"/>
</dbReference>
<dbReference type="EMBL" id="JAWCUA010000007">
    <property type="protein sequence ID" value="MDU0113373.1"/>
    <property type="molecule type" value="Genomic_DNA"/>
</dbReference>
<evidence type="ECO:0000256" key="6">
    <source>
        <dbReference type="ARBA" id="ARBA00029447"/>
    </source>
</evidence>
<dbReference type="PROSITE" id="PS50885">
    <property type="entry name" value="HAMP"/>
    <property type="match status" value="1"/>
</dbReference>
<evidence type="ECO:0000256" key="2">
    <source>
        <dbReference type="ARBA" id="ARBA00022692"/>
    </source>
</evidence>
<dbReference type="InterPro" id="IPR003660">
    <property type="entry name" value="HAMP_dom"/>
</dbReference>
<dbReference type="PANTHER" id="PTHR32089:SF119">
    <property type="entry name" value="METHYL-ACCEPTING CHEMOTAXIS PROTEIN CTPL"/>
    <property type="match status" value="1"/>
</dbReference>
<evidence type="ECO:0000256" key="1">
    <source>
        <dbReference type="ARBA" id="ARBA00004141"/>
    </source>
</evidence>
<accession>A0ABU3R125</accession>
<comment type="similarity">
    <text evidence="6">Belongs to the methyl-accepting chemotaxis (MCP) protein family.</text>
</comment>
<name>A0ABU3R125_9GAMM</name>
<evidence type="ECO:0000313" key="10">
    <source>
        <dbReference type="EMBL" id="MDU0113373.1"/>
    </source>
</evidence>
<feature type="domain" description="Methyl-accepting transducer" evidence="8">
    <location>
        <begin position="148"/>
        <end position="381"/>
    </location>
</feature>
<sequence length="541" mass="60225">MKSFWLRLSLRWKLQIGFMAIAMFTTFYNRWIAANELTLFIDTVKSNTNDQTLLTALNQHYETFLVNSIWDTLLQFTVQFFIIAFIAKLFVGPIISLIHSLEAVEEGDLTQTVVVHSKDEIGELEQHFNLMLEKLNSILINVERSTVHMGQSAYQIAAISKEIEEMSEAEKAKEDEITHATSNVKQVALEVQNIAADANQKSVAVEQQAQLSYQSLEQSIEQLNQMSVDISSTSGQVEEIVEFSKTINSLLTNIKDIASQTNLLALNAAIEAARAGEQGRGFAVVADEVRQLAVRSQTSAEQITSILTELSNKVEVAQGSMNNLVQQIDSSQTQITETANVVSVMQKDVLDTSELNQNIETASVEQMKSFDDLSQQLDSLFKTLTENGIKISNSTNISSTLNELTSSLHNQLSGLKISKTSQPLNNQTKTQCKRSSARIKGHNLISIVGDFGRVEGLSKDISETGLGIMTTQVLPDTKQAHIEIKIPKSELKHYKQQSPIVIPAEIAWRRQQDGQHLAGLKFTSISEEQKRAIKESIQFYS</sequence>
<dbReference type="SUPFAM" id="SSF141371">
    <property type="entry name" value="PilZ domain-like"/>
    <property type="match status" value="1"/>
</dbReference>
<reference evidence="10 11" key="1">
    <citation type="submission" date="2023-10" db="EMBL/GenBank/DDBJ databases">
        <title>Psychrosphaera aquimaarina strain SW33 isolated from seawater.</title>
        <authorList>
            <person name="Bayburt H."/>
            <person name="Kim J.M."/>
            <person name="Choi B.J."/>
            <person name="Jeon C.O."/>
        </authorList>
    </citation>
    <scope>NUCLEOTIDE SEQUENCE [LARGE SCALE GENOMIC DNA]</scope>
    <source>
        <strain evidence="10 11">KCTC 52743</strain>
    </source>
</reference>
<dbReference type="Pfam" id="PF00015">
    <property type="entry name" value="MCPsignal"/>
    <property type="match status" value="1"/>
</dbReference>
<dbReference type="RefSeq" id="WP_315946974.1">
    <property type="nucleotide sequence ID" value="NZ_JAWCUA010000007.1"/>
</dbReference>
<evidence type="ECO:0000256" key="5">
    <source>
        <dbReference type="ARBA" id="ARBA00023224"/>
    </source>
</evidence>
<keyword evidence="5 7" id="KW-0807">Transducer</keyword>
<evidence type="ECO:0000313" key="11">
    <source>
        <dbReference type="Proteomes" id="UP001257914"/>
    </source>
</evidence>
<protein>
    <submittedName>
        <fullName evidence="10">Methyl-accepting chemotaxis protein</fullName>
    </submittedName>
</protein>
<dbReference type="PRINTS" id="PR00260">
    <property type="entry name" value="CHEMTRNSDUCR"/>
</dbReference>
<comment type="subcellular location">
    <subcellularLocation>
        <location evidence="1">Membrane</location>
        <topology evidence="1">Multi-pass membrane protein</topology>
    </subcellularLocation>
</comment>
<feature type="domain" description="HAMP" evidence="9">
    <location>
        <begin position="88"/>
        <end position="140"/>
    </location>
</feature>
<dbReference type="InterPro" id="IPR004090">
    <property type="entry name" value="Chemotax_Me-accpt_rcpt"/>
</dbReference>
<proteinExistence type="inferred from homology"/>
<evidence type="ECO:0000256" key="4">
    <source>
        <dbReference type="ARBA" id="ARBA00023136"/>
    </source>
</evidence>
<gene>
    <name evidence="10" type="ORF">RT723_10275</name>
</gene>
<evidence type="ECO:0000259" key="9">
    <source>
        <dbReference type="PROSITE" id="PS50885"/>
    </source>
</evidence>
<keyword evidence="11" id="KW-1185">Reference proteome</keyword>
<dbReference type="CDD" id="cd06225">
    <property type="entry name" value="HAMP"/>
    <property type="match status" value="1"/>
</dbReference>
<dbReference type="PROSITE" id="PS50111">
    <property type="entry name" value="CHEMOTAXIS_TRANSDUC_2"/>
    <property type="match status" value="1"/>
</dbReference>
<dbReference type="PANTHER" id="PTHR32089">
    <property type="entry name" value="METHYL-ACCEPTING CHEMOTAXIS PROTEIN MCPB"/>
    <property type="match status" value="1"/>
</dbReference>
<dbReference type="InterPro" id="IPR004089">
    <property type="entry name" value="MCPsignal_dom"/>
</dbReference>
<dbReference type="InterPro" id="IPR009875">
    <property type="entry name" value="PilZ_domain"/>
</dbReference>
<keyword evidence="4" id="KW-0472">Membrane</keyword>
<dbReference type="Proteomes" id="UP001257914">
    <property type="component" value="Unassembled WGS sequence"/>
</dbReference>
<dbReference type="SMART" id="SM00304">
    <property type="entry name" value="HAMP"/>
    <property type="match status" value="1"/>
</dbReference>
<evidence type="ECO:0000256" key="7">
    <source>
        <dbReference type="PROSITE-ProRule" id="PRU00284"/>
    </source>
</evidence>
<dbReference type="SMART" id="SM00283">
    <property type="entry name" value="MA"/>
    <property type="match status" value="1"/>
</dbReference>
<dbReference type="Gene3D" id="2.40.10.220">
    <property type="entry name" value="predicted glycosyltransferase like domains"/>
    <property type="match status" value="1"/>
</dbReference>
<keyword evidence="3" id="KW-1133">Transmembrane helix</keyword>
<organism evidence="10 11">
    <name type="scientific">Psychrosphaera aquimarina</name>
    <dbReference type="NCBI Taxonomy" id="2044854"/>
    <lineage>
        <taxon>Bacteria</taxon>
        <taxon>Pseudomonadati</taxon>
        <taxon>Pseudomonadota</taxon>
        <taxon>Gammaproteobacteria</taxon>
        <taxon>Alteromonadales</taxon>
        <taxon>Pseudoalteromonadaceae</taxon>
        <taxon>Psychrosphaera</taxon>
    </lineage>
</organism>
<dbReference type="Gene3D" id="1.10.287.950">
    <property type="entry name" value="Methyl-accepting chemotaxis protein"/>
    <property type="match status" value="1"/>
</dbReference>
<dbReference type="Pfam" id="PF00672">
    <property type="entry name" value="HAMP"/>
    <property type="match status" value="1"/>
</dbReference>
<evidence type="ECO:0000259" key="8">
    <source>
        <dbReference type="PROSITE" id="PS50111"/>
    </source>
</evidence>
<evidence type="ECO:0000256" key="3">
    <source>
        <dbReference type="ARBA" id="ARBA00022989"/>
    </source>
</evidence>
<dbReference type="Pfam" id="PF07238">
    <property type="entry name" value="PilZ"/>
    <property type="match status" value="1"/>
</dbReference>
<keyword evidence="2" id="KW-0812">Transmembrane</keyword>